<evidence type="ECO:0000313" key="1">
    <source>
        <dbReference type="EMBL" id="KAK2161705.1"/>
    </source>
</evidence>
<reference evidence="1" key="1">
    <citation type="journal article" date="2023" name="Mol. Biol. Evol.">
        <title>Third-Generation Sequencing Reveals the Adaptive Role of the Epigenome in Three Deep-Sea Polychaetes.</title>
        <authorList>
            <person name="Perez M."/>
            <person name="Aroh O."/>
            <person name="Sun Y."/>
            <person name="Lan Y."/>
            <person name="Juniper S.K."/>
            <person name="Young C.R."/>
            <person name="Angers B."/>
            <person name="Qian P.Y."/>
        </authorList>
    </citation>
    <scope>NUCLEOTIDE SEQUENCE</scope>
    <source>
        <strain evidence="1">P08H-3</strain>
    </source>
</reference>
<organism evidence="1 2">
    <name type="scientific">Paralvinella palmiformis</name>
    <dbReference type="NCBI Taxonomy" id="53620"/>
    <lineage>
        <taxon>Eukaryota</taxon>
        <taxon>Metazoa</taxon>
        <taxon>Spiralia</taxon>
        <taxon>Lophotrochozoa</taxon>
        <taxon>Annelida</taxon>
        <taxon>Polychaeta</taxon>
        <taxon>Sedentaria</taxon>
        <taxon>Canalipalpata</taxon>
        <taxon>Terebellida</taxon>
        <taxon>Terebelliformia</taxon>
        <taxon>Alvinellidae</taxon>
        <taxon>Paralvinella</taxon>
    </lineage>
</organism>
<accession>A0AAD9JZQ3</accession>
<keyword evidence="2" id="KW-1185">Reference proteome</keyword>
<name>A0AAD9JZQ3_9ANNE</name>
<gene>
    <name evidence="1" type="ORF">LSH36_111g04012</name>
</gene>
<dbReference type="Proteomes" id="UP001208570">
    <property type="component" value="Unassembled WGS sequence"/>
</dbReference>
<sequence>MISKNLALNVCRVSYPGTERLTAVTRLSVGHYRLIGLVINSQVVYENNVPVITNITARCRQDHRCYLRSLRRRHSETVTETRRQRFKPIRAYHHDVCSLYGRGSGHSRHTGPIVSVALPPANSTGEGGRPVLVQRIRPVQSPDSFFDIDHVTICKQRRGFWVDCSAVARLRSVFCANITGYVHGNNGPSIRGKLTDMFTLYGNGSSSHSVDRHCRETPRRSSFGKPDFVIASYVFIL</sequence>
<dbReference type="AlphaFoldDB" id="A0AAD9JZQ3"/>
<evidence type="ECO:0000313" key="2">
    <source>
        <dbReference type="Proteomes" id="UP001208570"/>
    </source>
</evidence>
<dbReference type="EMBL" id="JAODUP010000111">
    <property type="protein sequence ID" value="KAK2161705.1"/>
    <property type="molecule type" value="Genomic_DNA"/>
</dbReference>
<protein>
    <submittedName>
        <fullName evidence="1">Uncharacterized protein</fullName>
    </submittedName>
</protein>
<proteinExistence type="predicted"/>
<comment type="caution">
    <text evidence="1">The sequence shown here is derived from an EMBL/GenBank/DDBJ whole genome shotgun (WGS) entry which is preliminary data.</text>
</comment>